<dbReference type="Proteomes" id="UP000184088">
    <property type="component" value="Unassembled WGS sequence"/>
</dbReference>
<accession>A0A1M5FFW0</accession>
<dbReference type="STRING" id="1121256.SAMN02746089_02750"/>
<evidence type="ECO:0000256" key="6">
    <source>
        <dbReference type="ARBA" id="ARBA00023065"/>
    </source>
</evidence>
<dbReference type="SUPFAM" id="SSF51735">
    <property type="entry name" value="NAD(P)-binding Rossmann-fold domains"/>
    <property type="match status" value="1"/>
</dbReference>
<dbReference type="GO" id="GO:0015079">
    <property type="term" value="F:potassium ion transmembrane transporter activity"/>
    <property type="evidence" value="ECO:0007669"/>
    <property type="project" value="InterPro"/>
</dbReference>
<dbReference type="InterPro" id="IPR036291">
    <property type="entry name" value="NAD(P)-bd_dom_sf"/>
</dbReference>
<evidence type="ECO:0000256" key="5">
    <source>
        <dbReference type="ARBA" id="ARBA00023027"/>
    </source>
</evidence>
<keyword evidence="4" id="KW-0630">Potassium</keyword>
<proteinExistence type="predicted"/>
<protein>
    <recommendedName>
        <fullName evidence="1">Trk system potassium uptake protein TrkA</fullName>
    </recommendedName>
</protein>
<keyword evidence="6" id="KW-0406">Ion transport</keyword>
<dbReference type="PANTHER" id="PTHR43833:SF5">
    <property type="entry name" value="TRK SYSTEM POTASSIUM UPTAKE PROTEIN TRKA"/>
    <property type="match status" value="1"/>
</dbReference>
<dbReference type="InterPro" id="IPR003148">
    <property type="entry name" value="RCK_N"/>
</dbReference>
<dbReference type="GO" id="GO:0005886">
    <property type="term" value="C:plasma membrane"/>
    <property type="evidence" value="ECO:0007669"/>
    <property type="project" value="InterPro"/>
</dbReference>
<evidence type="ECO:0000259" key="7">
    <source>
        <dbReference type="PROSITE" id="PS51201"/>
    </source>
</evidence>
<feature type="domain" description="RCK C-terminal" evidence="8">
    <location>
        <begin position="138"/>
        <end position="219"/>
    </location>
</feature>
<evidence type="ECO:0000256" key="4">
    <source>
        <dbReference type="ARBA" id="ARBA00022958"/>
    </source>
</evidence>
<gene>
    <name evidence="9" type="ORF">SAMN02746089_02750</name>
</gene>
<name>A0A1M5FFW0_9THEO</name>
<sequence length="231" mass="25590">MLNIMVIGGGKVGYYLVKTLVKQHHQVRLIELDQDRCNSIAKELGIFVMNADGTNIQDLEDAGIEDSDVVVAVTGKDEVNLAICQLAKIKFGIQKVIARVNNPKNERVFKELGVGKAVSSTSLIANMIENELVAGKLKTLLTFDSGDMTIVEADIDDDSKLVGKKIRDISFPGDCIIVSIIRDGSVIFPKGDSQIMPHDRLLALTSVKNKEQLEELFKDKRCNVKWYFLEP</sequence>
<dbReference type="AlphaFoldDB" id="A0A1M5FFW0"/>
<evidence type="ECO:0000256" key="3">
    <source>
        <dbReference type="ARBA" id="ARBA00022538"/>
    </source>
</evidence>
<evidence type="ECO:0000259" key="8">
    <source>
        <dbReference type="PROSITE" id="PS51202"/>
    </source>
</evidence>
<dbReference type="EMBL" id="FQVH01000063">
    <property type="protein sequence ID" value="SHF90375.1"/>
    <property type="molecule type" value="Genomic_DNA"/>
</dbReference>
<dbReference type="PRINTS" id="PR00335">
    <property type="entry name" value="KUPTAKETRKA"/>
</dbReference>
<dbReference type="Pfam" id="PF02080">
    <property type="entry name" value="TrkA_C"/>
    <property type="match status" value="1"/>
</dbReference>
<keyword evidence="10" id="KW-1185">Reference proteome</keyword>
<dbReference type="PANTHER" id="PTHR43833">
    <property type="entry name" value="POTASSIUM CHANNEL PROTEIN 2-RELATED-RELATED"/>
    <property type="match status" value="1"/>
</dbReference>
<keyword evidence="2" id="KW-0813">Transport</keyword>
<dbReference type="PROSITE" id="PS51201">
    <property type="entry name" value="RCK_N"/>
    <property type="match status" value="1"/>
</dbReference>
<dbReference type="InterPro" id="IPR050721">
    <property type="entry name" value="Trk_Ktr_HKT_K-transport"/>
</dbReference>
<dbReference type="Gene3D" id="3.30.70.1450">
    <property type="entry name" value="Regulator of K+ conductance, C-terminal domain"/>
    <property type="match status" value="1"/>
</dbReference>
<dbReference type="InterPro" id="IPR006037">
    <property type="entry name" value="RCK_C"/>
</dbReference>
<dbReference type="Pfam" id="PF02254">
    <property type="entry name" value="TrkA_N"/>
    <property type="match status" value="1"/>
</dbReference>
<keyword evidence="3" id="KW-0633">Potassium transport</keyword>
<evidence type="ECO:0000313" key="10">
    <source>
        <dbReference type="Proteomes" id="UP000184088"/>
    </source>
</evidence>
<evidence type="ECO:0000256" key="2">
    <source>
        <dbReference type="ARBA" id="ARBA00022448"/>
    </source>
</evidence>
<evidence type="ECO:0000313" key="9">
    <source>
        <dbReference type="EMBL" id="SHF90375.1"/>
    </source>
</evidence>
<reference evidence="9 10" key="1">
    <citation type="submission" date="2016-11" db="EMBL/GenBank/DDBJ databases">
        <authorList>
            <person name="Jaros S."/>
            <person name="Januszkiewicz K."/>
            <person name="Wedrychowicz H."/>
        </authorList>
    </citation>
    <scope>NUCLEOTIDE SEQUENCE [LARGE SCALE GENOMIC DNA]</scope>
    <source>
        <strain evidence="9 10">DSM 17918</strain>
    </source>
</reference>
<dbReference type="InterPro" id="IPR006036">
    <property type="entry name" value="K_uptake_TrkA"/>
</dbReference>
<keyword evidence="5" id="KW-0520">NAD</keyword>
<dbReference type="Gene3D" id="3.40.50.720">
    <property type="entry name" value="NAD(P)-binding Rossmann-like Domain"/>
    <property type="match status" value="1"/>
</dbReference>
<evidence type="ECO:0000256" key="1">
    <source>
        <dbReference type="ARBA" id="ARBA00017378"/>
    </source>
</evidence>
<dbReference type="PROSITE" id="PS51202">
    <property type="entry name" value="RCK_C"/>
    <property type="match status" value="1"/>
</dbReference>
<dbReference type="InterPro" id="IPR036721">
    <property type="entry name" value="RCK_C_sf"/>
</dbReference>
<organism evidence="9 10">
    <name type="scientific">Caldanaerobius fijiensis DSM 17918</name>
    <dbReference type="NCBI Taxonomy" id="1121256"/>
    <lineage>
        <taxon>Bacteria</taxon>
        <taxon>Bacillati</taxon>
        <taxon>Bacillota</taxon>
        <taxon>Clostridia</taxon>
        <taxon>Thermoanaerobacterales</taxon>
        <taxon>Thermoanaerobacteraceae</taxon>
        <taxon>Caldanaerobius</taxon>
    </lineage>
</organism>
<dbReference type="SUPFAM" id="SSF116726">
    <property type="entry name" value="TrkA C-terminal domain-like"/>
    <property type="match status" value="1"/>
</dbReference>
<feature type="domain" description="RCK N-terminal" evidence="7">
    <location>
        <begin position="1"/>
        <end position="120"/>
    </location>
</feature>